<dbReference type="InterPro" id="IPR011075">
    <property type="entry name" value="TetR_C"/>
</dbReference>
<organism evidence="7 8">
    <name type="scientific">Nocardia jiangxiensis</name>
    <dbReference type="NCBI Taxonomy" id="282685"/>
    <lineage>
        <taxon>Bacteria</taxon>
        <taxon>Bacillati</taxon>
        <taxon>Actinomycetota</taxon>
        <taxon>Actinomycetes</taxon>
        <taxon>Mycobacteriales</taxon>
        <taxon>Nocardiaceae</taxon>
        <taxon>Nocardia</taxon>
    </lineage>
</organism>
<comment type="caution">
    <text evidence="7">The sequence shown here is derived from an EMBL/GenBank/DDBJ whole genome shotgun (WGS) entry which is preliminary data.</text>
</comment>
<dbReference type="RefSeq" id="WP_040825140.1">
    <property type="nucleotide sequence ID" value="NZ_JBIAQY010000009.1"/>
</dbReference>
<dbReference type="EMBL" id="JBIAQY010000009">
    <property type="protein sequence ID" value="MFF3571089.1"/>
    <property type="molecule type" value="Genomic_DNA"/>
</dbReference>
<keyword evidence="3" id="KW-0804">Transcription</keyword>
<dbReference type="PANTHER" id="PTHR30055:SF148">
    <property type="entry name" value="TETR-FAMILY TRANSCRIPTIONAL REGULATOR"/>
    <property type="match status" value="1"/>
</dbReference>
<reference evidence="7 8" key="1">
    <citation type="submission" date="2024-10" db="EMBL/GenBank/DDBJ databases">
        <title>The Natural Products Discovery Center: Release of the First 8490 Sequenced Strains for Exploring Actinobacteria Biosynthetic Diversity.</title>
        <authorList>
            <person name="Kalkreuter E."/>
            <person name="Kautsar S.A."/>
            <person name="Yang D."/>
            <person name="Bader C.D."/>
            <person name="Teijaro C.N."/>
            <person name="Fluegel L."/>
            <person name="Davis C.M."/>
            <person name="Simpson J.R."/>
            <person name="Lauterbach L."/>
            <person name="Steele A.D."/>
            <person name="Gui C."/>
            <person name="Meng S."/>
            <person name="Li G."/>
            <person name="Viehrig K."/>
            <person name="Ye F."/>
            <person name="Su P."/>
            <person name="Kiefer A.F."/>
            <person name="Nichols A."/>
            <person name="Cepeda A.J."/>
            <person name="Yan W."/>
            <person name="Fan B."/>
            <person name="Jiang Y."/>
            <person name="Adhikari A."/>
            <person name="Zheng C.-J."/>
            <person name="Schuster L."/>
            <person name="Cowan T.M."/>
            <person name="Smanski M.J."/>
            <person name="Chevrette M.G."/>
            <person name="De Carvalho L.P.S."/>
            <person name="Shen B."/>
        </authorList>
    </citation>
    <scope>NUCLEOTIDE SEQUENCE [LARGE SCALE GENOMIC DNA]</scope>
    <source>
        <strain evidence="7 8">NPDC002593</strain>
    </source>
</reference>
<accession>A0ABW6S4A3</accession>
<evidence type="ECO:0000259" key="6">
    <source>
        <dbReference type="PROSITE" id="PS50977"/>
    </source>
</evidence>
<dbReference type="Gene3D" id="1.10.357.10">
    <property type="entry name" value="Tetracycline Repressor, domain 2"/>
    <property type="match status" value="1"/>
</dbReference>
<keyword evidence="1" id="KW-0805">Transcription regulation</keyword>
<dbReference type="SUPFAM" id="SSF46689">
    <property type="entry name" value="Homeodomain-like"/>
    <property type="match status" value="1"/>
</dbReference>
<dbReference type="Pfam" id="PF16859">
    <property type="entry name" value="TetR_C_11"/>
    <property type="match status" value="1"/>
</dbReference>
<feature type="DNA-binding region" description="H-T-H motif" evidence="4">
    <location>
        <begin position="42"/>
        <end position="61"/>
    </location>
</feature>
<sequence>MTRQTPPRLTPGRGRRPAPEVRRATLAAAADLLFSQGIRSVTFEKVAARAGASKVTLYKWWPSPGALAFEAYFEAVQDTLAFPDTGDIRRDLTTQLHAFVDLLHRNGSVVAEIIGAAQSDPGLATALSEQYTRPRRDLAVERLTRAREAGQIREGVHLEVVVDQLWGACYHRLLLPAEPLTTDFADALIANLFLAITPTTHRAR</sequence>
<dbReference type="PANTHER" id="PTHR30055">
    <property type="entry name" value="HTH-TYPE TRANSCRIPTIONAL REGULATOR RUTR"/>
    <property type="match status" value="1"/>
</dbReference>
<evidence type="ECO:0000313" key="8">
    <source>
        <dbReference type="Proteomes" id="UP001601992"/>
    </source>
</evidence>
<evidence type="ECO:0000313" key="7">
    <source>
        <dbReference type="EMBL" id="MFF3571089.1"/>
    </source>
</evidence>
<dbReference type="Gene3D" id="1.10.10.60">
    <property type="entry name" value="Homeodomain-like"/>
    <property type="match status" value="1"/>
</dbReference>
<feature type="region of interest" description="Disordered" evidence="5">
    <location>
        <begin position="1"/>
        <end position="20"/>
    </location>
</feature>
<dbReference type="PROSITE" id="PS50977">
    <property type="entry name" value="HTH_TETR_2"/>
    <property type="match status" value="1"/>
</dbReference>
<evidence type="ECO:0000256" key="1">
    <source>
        <dbReference type="ARBA" id="ARBA00023015"/>
    </source>
</evidence>
<dbReference type="InterPro" id="IPR050109">
    <property type="entry name" value="HTH-type_TetR-like_transc_reg"/>
</dbReference>
<keyword evidence="2 4" id="KW-0238">DNA-binding</keyword>
<dbReference type="InterPro" id="IPR001647">
    <property type="entry name" value="HTH_TetR"/>
</dbReference>
<keyword evidence="8" id="KW-1185">Reference proteome</keyword>
<proteinExistence type="predicted"/>
<evidence type="ECO:0000256" key="2">
    <source>
        <dbReference type="ARBA" id="ARBA00023125"/>
    </source>
</evidence>
<evidence type="ECO:0000256" key="4">
    <source>
        <dbReference type="PROSITE-ProRule" id="PRU00335"/>
    </source>
</evidence>
<name>A0ABW6S4A3_9NOCA</name>
<gene>
    <name evidence="7" type="ORF">ACFYXQ_25250</name>
</gene>
<evidence type="ECO:0000256" key="3">
    <source>
        <dbReference type="ARBA" id="ARBA00023163"/>
    </source>
</evidence>
<feature type="compositionally biased region" description="Low complexity" evidence="5">
    <location>
        <begin position="1"/>
        <end position="12"/>
    </location>
</feature>
<evidence type="ECO:0000256" key="5">
    <source>
        <dbReference type="SAM" id="MobiDB-lite"/>
    </source>
</evidence>
<dbReference type="SUPFAM" id="SSF48498">
    <property type="entry name" value="Tetracyclin repressor-like, C-terminal domain"/>
    <property type="match status" value="1"/>
</dbReference>
<protein>
    <submittedName>
        <fullName evidence="7">TetR/AcrR family transcriptional regulator C-terminal ligand-binding domain-containing protein</fullName>
    </submittedName>
</protein>
<feature type="domain" description="HTH tetR-type" evidence="6">
    <location>
        <begin position="19"/>
        <end position="79"/>
    </location>
</feature>
<dbReference type="InterPro" id="IPR009057">
    <property type="entry name" value="Homeodomain-like_sf"/>
</dbReference>
<dbReference type="Proteomes" id="UP001601992">
    <property type="component" value="Unassembled WGS sequence"/>
</dbReference>
<dbReference type="InterPro" id="IPR036271">
    <property type="entry name" value="Tet_transcr_reg_TetR-rel_C_sf"/>
</dbReference>
<dbReference type="Pfam" id="PF00440">
    <property type="entry name" value="TetR_N"/>
    <property type="match status" value="1"/>
</dbReference>